<evidence type="ECO:0000256" key="2">
    <source>
        <dbReference type="SAM" id="Phobius"/>
    </source>
</evidence>
<name>R0JUK9_ANAPL</name>
<feature type="region of interest" description="Disordered" evidence="1">
    <location>
        <begin position="69"/>
        <end position="91"/>
    </location>
</feature>
<dbReference type="AlphaFoldDB" id="R0JUK9"/>
<keyword evidence="2" id="KW-0472">Membrane</keyword>
<reference evidence="4" key="1">
    <citation type="journal article" date="2013" name="Nat. Genet.">
        <title>The duck genome and transcriptome provide insight into an avian influenza virus reservoir species.</title>
        <authorList>
            <person name="Huang Y."/>
            <person name="Li Y."/>
            <person name="Burt D.W."/>
            <person name="Chen H."/>
            <person name="Zhang Y."/>
            <person name="Qian W."/>
            <person name="Kim H."/>
            <person name="Gan S."/>
            <person name="Zhao Y."/>
            <person name="Li J."/>
            <person name="Yi K."/>
            <person name="Feng H."/>
            <person name="Zhu P."/>
            <person name="Li B."/>
            <person name="Liu Q."/>
            <person name="Fairley S."/>
            <person name="Magor K.E."/>
            <person name="Du Z."/>
            <person name="Hu X."/>
            <person name="Goodman L."/>
            <person name="Tafer H."/>
            <person name="Vignal A."/>
            <person name="Lee T."/>
            <person name="Kim K.W."/>
            <person name="Sheng Z."/>
            <person name="An Y."/>
            <person name="Searle S."/>
            <person name="Herrero J."/>
            <person name="Groenen M.A."/>
            <person name="Crooijmans R.P."/>
            <person name="Faraut T."/>
            <person name="Cai Q."/>
            <person name="Webster R.G."/>
            <person name="Aldridge J.R."/>
            <person name="Warren W.C."/>
            <person name="Bartschat S."/>
            <person name="Kehr S."/>
            <person name="Marz M."/>
            <person name="Stadler P.F."/>
            <person name="Smith J."/>
            <person name="Kraus R.H."/>
            <person name="Zhao Y."/>
            <person name="Ren L."/>
            <person name="Fei J."/>
            <person name="Morisson M."/>
            <person name="Kaiser P."/>
            <person name="Griffin D.K."/>
            <person name="Rao M."/>
            <person name="Pitel F."/>
            <person name="Wang J."/>
            <person name="Li N."/>
        </authorList>
    </citation>
    <scope>NUCLEOTIDE SEQUENCE [LARGE SCALE GENOMIC DNA]</scope>
</reference>
<sequence length="174" mass="18797">MVKHTPPGCAGLASSTREITLARRHSSSSAVRAAAVHAVLLAQAFPTQLPRRNLEFSPSCFVSHLRVDSSATNTSPPKEPTDCKQDDKEKVNGETQNDAFAQSLIATAMGFVRNLYAPPTCTTNFLYQDLPAFTAPRLPADFYEAAAALLLELILLALATLRLLAVVYVLKAQI</sequence>
<evidence type="ECO:0000256" key="1">
    <source>
        <dbReference type="SAM" id="MobiDB-lite"/>
    </source>
</evidence>
<organism evidence="3 4">
    <name type="scientific">Anas platyrhynchos</name>
    <name type="common">Mallard</name>
    <name type="synonym">Anas boschas</name>
    <dbReference type="NCBI Taxonomy" id="8839"/>
    <lineage>
        <taxon>Eukaryota</taxon>
        <taxon>Metazoa</taxon>
        <taxon>Chordata</taxon>
        <taxon>Craniata</taxon>
        <taxon>Vertebrata</taxon>
        <taxon>Euteleostomi</taxon>
        <taxon>Archelosauria</taxon>
        <taxon>Archosauria</taxon>
        <taxon>Dinosauria</taxon>
        <taxon>Saurischia</taxon>
        <taxon>Theropoda</taxon>
        <taxon>Coelurosauria</taxon>
        <taxon>Aves</taxon>
        <taxon>Neognathae</taxon>
        <taxon>Galloanserae</taxon>
        <taxon>Anseriformes</taxon>
        <taxon>Anatidae</taxon>
        <taxon>Anatinae</taxon>
        <taxon>Anas</taxon>
    </lineage>
</organism>
<evidence type="ECO:0000313" key="3">
    <source>
        <dbReference type="EMBL" id="EOB01216.1"/>
    </source>
</evidence>
<evidence type="ECO:0000313" key="4">
    <source>
        <dbReference type="Proteomes" id="UP000296049"/>
    </source>
</evidence>
<feature type="transmembrane region" description="Helical" evidence="2">
    <location>
        <begin position="146"/>
        <end position="170"/>
    </location>
</feature>
<keyword evidence="2" id="KW-0812">Transmembrane</keyword>
<gene>
    <name evidence="3" type="ORF">Anapl_02342</name>
</gene>
<keyword evidence="2" id="KW-1133">Transmembrane helix</keyword>
<proteinExistence type="predicted"/>
<accession>R0JUK9</accession>
<dbReference type="EMBL" id="KB743111">
    <property type="protein sequence ID" value="EOB01216.1"/>
    <property type="molecule type" value="Genomic_DNA"/>
</dbReference>
<protein>
    <submittedName>
        <fullName evidence="3">Uncharacterized protein</fullName>
    </submittedName>
</protein>
<feature type="compositionally biased region" description="Basic and acidic residues" evidence="1">
    <location>
        <begin position="79"/>
        <end position="91"/>
    </location>
</feature>
<dbReference type="Proteomes" id="UP000296049">
    <property type="component" value="Unassembled WGS sequence"/>
</dbReference>
<keyword evidence="4" id="KW-1185">Reference proteome</keyword>